<accession>Q5P8R8</accession>
<evidence type="ECO:0000313" key="1">
    <source>
        <dbReference type="EMBL" id="CAI06291.1"/>
    </source>
</evidence>
<dbReference type="AlphaFoldDB" id="Q5P8R8"/>
<dbReference type="EMBL" id="CR555306">
    <property type="protein sequence ID" value="CAI06291.1"/>
    <property type="molecule type" value="Genomic_DNA"/>
</dbReference>
<gene>
    <name evidence="1" type="ORF">ebA322</name>
</gene>
<name>Q5P8R8_AROAE</name>
<protein>
    <submittedName>
        <fullName evidence="1">Uncharacterized protein</fullName>
    </submittedName>
</protein>
<dbReference type="STRING" id="76114.ebA322"/>
<dbReference type="KEGG" id="eba:ebA322"/>
<dbReference type="Proteomes" id="UP000006552">
    <property type="component" value="Chromosome"/>
</dbReference>
<proteinExistence type="predicted"/>
<organism evidence="1 2">
    <name type="scientific">Aromatoleum aromaticum (strain DSM 19018 / LMG 30748 / EbN1)</name>
    <name type="common">Azoarcus sp. (strain EbN1)</name>
    <dbReference type="NCBI Taxonomy" id="76114"/>
    <lineage>
        <taxon>Bacteria</taxon>
        <taxon>Pseudomonadati</taxon>
        <taxon>Pseudomonadota</taxon>
        <taxon>Betaproteobacteria</taxon>
        <taxon>Rhodocyclales</taxon>
        <taxon>Rhodocyclaceae</taxon>
        <taxon>Aromatoleum</taxon>
    </lineage>
</organism>
<dbReference type="HOGENOM" id="CLU_2931064_0_0_4"/>
<reference evidence="1 2" key="1">
    <citation type="journal article" date="2005" name="Arch. Microbiol.">
        <title>The genome sequence of an anaerobic aromatic-degrading denitrifying bacterium, strain EbN1.</title>
        <authorList>
            <person name="Rabus R."/>
            <person name="Kube M."/>
            <person name="Heider J."/>
            <person name="Beck A."/>
            <person name="Heitmann K."/>
            <person name="Widdel F."/>
            <person name="Reinhardt R."/>
        </authorList>
    </citation>
    <scope>NUCLEOTIDE SEQUENCE [LARGE SCALE GENOMIC DNA]</scope>
    <source>
        <strain evidence="1 2">EbN1</strain>
    </source>
</reference>
<keyword evidence="2" id="KW-1185">Reference proteome</keyword>
<evidence type="ECO:0000313" key="2">
    <source>
        <dbReference type="Proteomes" id="UP000006552"/>
    </source>
</evidence>
<sequence>MLQSSIFYPSNSIVYRKVPHPEMLHCAIRLVSLHWHPSCSAQYRTIQTRTMKASEKTNFV</sequence>